<name>A0A1Y2GU74_9FUNG</name>
<accession>A0A1Y2GU74</accession>
<comment type="caution">
    <text evidence="2">The sequence shown here is derived from an EMBL/GenBank/DDBJ whole genome shotgun (WGS) entry which is preliminary data.</text>
</comment>
<proteinExistence type="predicted"/>
<reference evidence="2 3" key="1">
    <citation type="submission" date="2016-07" db="EMBL/GenBank/DDBJ databases">
        <title>Pervasive Adenine N6-methylation of Active Genes in Fungi.</title>
        <authorList>
            <consortium name="DOE Joint Genome Institute"/>
            <person name="Mondo S.J."/>
            <person name="Dannebaum R.O."/>
            <person name="Kuo R.C."/>
            <person name="Labutti K."/>
            <person name="Haridas S."/>
            <person name="Kuo A."/>
            <person name="Salamov A."/>
            <person name="Ahrendt S.R."/>
            <person name="Lipzen A."/>
            <person name="Sullivan W."/>
            <person name="Andreopoulos W.B."/>
            <person name="Clum A."/>
            <person name="Lindquist E."/>
            <person name="Daum C."/>
            <person name="Ramamoorthy G.K."/>
            <person name="Gryganskyi A."/>
            <person name="Culley D."/>
            <person name="Magnuson J.K."/>
            <person name="James T.Y."/>
            <person name="O'Malley M.A."/>
            <person name="Stajich J.E."/>
            <person name="Spatafora J.W."/>
            <person name="Visel A."/>
            <person name="Grigoriev I.V."/>
        </authorList>
    </citation>
    <scope>NUCLEOTIDE SEQUENCE [LARGE SCALE GENOMIC DNA]</scope>
    <source>
        <strain evidence="2 3">NRRL 3116</strain>
    </source>
</reference>
<sequence length="422" mass="47664">MPLAAQTQLGLSQQGILHISKTLEQQYSRLCWQSPPIPRRRLGRNMSQQGITDLEDILENEDFYFHWRPGNGNPIDYFLEENSQAGMFADFSKSKHRSMYVYLSEEGLFHIFHGHEDTSRRVLHALESVNEATVEDAVQKVLRCKGLLISSLLCPVRTHRCIIGYQQGATINVRILESVQNEGTICTNGLVLYLLAYDTTKEHPRARAFLSRSRDDENNDIFTEDDDDAKRKFSTTLSAAAKRVQGEAPRTSVPSGGPSSGPAASNDESDTSDTQRAHVTSVNWKRSFKILKNLEVVSMERSQVPVRHRLSEQRDEDGCLQSALVLSTHKLDYPFRVRKENLTRAKSLGYEVVGVHASTATHSWKVMSTGPNIVEAVRHIVIVIWSGPRTLRVYAFPYDYTKEARQVQANKLMGVRSAFQSL</sequence>
<evidence type="ECO:0000256" key="1">
    <source>
        <dbReference type="SAM" id="MobiDB-lite"/>
    </source>
</evidence>
<dbReference type="EMBL" id="MCFF01000011">
    <property type="protein sequence ID" value="ORZ21826.1"/>
    <property type="molecule type" value="Genomic_DNA"/>
</dbReference>
<dbReference type="RefSeq" id="XP_021883077.1">
    <property type="nucleotide sequence ID" value="XM_022028657.1"/>
</dbReference>
<dbReference type="AlphaFoldDB" id="A0A1Y2GU74"/>
<organism evidence="2 3">
    <name type="scientific">Lobosporangium transversale</name>
    <dbReference type="NCBI Taxonomy" id="64571"/>
    <lineage>
        <taxon>Eukaryota</taxon>
        <taxon>Fungi</taxon>
        <taxon>Fungi incertae sedis</taxon>
        <taxon>Mucoromycota</taxon>
        <taxon>Mortierellomycotina</taxon>
        <taxon>Mortierellomycetes</taxon>
        <taxon>Mortierellales</taxon>
        <taxon>Mortierellaceae</taxon>
        <taxon>Lobosporangium</taxon>
    </lineage>
</organism>
<dbReference type="GeneID" id="33570500"/>
<protein>
    <submittedName>
        <fullName evidence="2">Uncharacterized protein</fullName>
    </submittedName>
</protein>
<dbReference type="Proteomes" id="UP000193648">
    <property type="component" value="Unassembled WGS sequence"/>
</dbReference>
<evidence type="ECO:0000313" key="3">
    <source>
        <dbReference type="Proteomes" id="UP000193648"/>
    </source>
</evidence>
<dbReference type="OrthoDB" id="2447348at2759"/>
<feature type="region of interest" description="Disordered" evidence="1">
    <location>
        <begin position="240"/>
        <end position="278"/>
    </location>
</feature>
<dbReference type="InParanoid" id="A0A1Y2GU74"/>
<keyword evidence="3" id="KW-1185">Reference proteome</keyword>
<gene>
    <name evidence="2" type="ORF">BCR41DRAFT_394593</name>
</gene>
<evidence type="ECO:0000313" key="2">
    <source>
        <dbReference type="EMBL" id="ORZ21826.1"/>
    </source>
</evidence>